<keyword evidence="3" id="KW-1185">Reference proteome</keyword>
<feature type="region of interest" description="Disordered" evidence="1">
    <location>
        <begin position="24"/>
        <end position="64"/>
    </location>
</feature>
<accession>A0AAV5I5T7</accession>
<comment type="caution">
    <text evidence="2">The sequence shown here is derived from an EMBL/GenBank/DDBJ whole genome shotgun (WGS) entry which is preliminary data.</text>
</comment>
<reference evidence="2 3" key="1">
    <citation type="journal article" date="2021" name="Commun. Biol.">
        <title>The genome of Shorea leprosula (Dipterocarpaceae) highlights the ecological relevance of drought in aseasonal tropical rainforests.</title>
        <authorList>
            <person name="Ng K.K.S."/>
            <person name="Kobayashi M.J."/>
            <person name="Fawcett J.A."/>
            <person name="Hatakeyama M."/>
            <person name="Paape T."/>
            <person name="Ng C.H."/>
            <person name="Ang C.C."/>
            <person name="Tnah L.H."/>
            <person name="Lee C.T."/>
            <person name="Nishiyama T."/>
            <person name="Sese J."/>
            <person name="O'Brien M.J."/>
            <person name="Copetti D."/>
            <person name="Mohd Noor M.I."/>
            <person name="Ong R.C."/>
            <person name="Putra M."/>
            <person name="Sireger I.Z."/>
            <person name="Indrioko S."/>
            <person name="Kosugi Y."/>
            <person name="Izuno A."/>
            <person name="Isagi Y."/>
            <person name="Lee S.L."/>
            <person name="Shimizu K.K."/>
        </authorList>
    </citation>
    <scope>NUCLEOTIDE SEQUENCE [LARGE SCALE GENOMIC DNA]</scope>
    <source>
        <strain evidence="2">214</strain>
    </source>
</reference>
<dbReference type="Proteomes" id="UP001054252">
    <property type="component" value="Unassembled WGS sequence"/>
</dbReference>
<name>A0AAV5I5T7_9ROSI</name>
<evidence type="ECO:0000256" key="1">
    <source>
        <dbReference type="SAM" id="MobiDB-lite"/>
    </source>
</evidence>
<protein>
    <submittedName>
        <fullName evidence="2">Uncharacterized protein</fullName>
    </submittedName>
</protein>
<evidence type="ECO:0000313" key="3">
    <source>
        <dbReference type="Proteomes" id="UP001054252"/>
    </source>
</evidence>
<organism evidence="2 3">
    <name type="scientific">Rubroshorea leprosula</name>
    <dbReference type="NCBI Taxonomy" id="152421"/>
    <lineage>
        <taxon>Eukaryota</taxon>
        <taxon>Viridiplantae</taxon>
        <taxon>Streptophyta</taxon>
        <taxon>Embryophyta</taxon>
        <taxon>Tracheophyta</taxon>
        <taxon>Spermatophyta</taxon>
        <taxon>Magnoliopsida</taxon>
        <taxon>eudicotyledons</taxon>
        <taxon>Gunneridae</taxon>
        <taxon>Pentapetalae</taxon>
        <taxon>rosids</taxon>
        <taxon>malvids</taxon>
        <taxon>Malvales</taxon>
        <taxon>Dipterocarpaceae</taxon>
        <taxon>Rubroshorea</taxon>
    </lineage>
</organism>
<dbReference type="EMBL" id="BPVZ01000006">
    <property type="protein sequence ID" value="GKU92991.1"/>
    <property type="molecule type" value="Genomic_DNA"/>
</dbReference>
<evidence type="ECO:0000313" key="2">
    <source>
        <dbReference type="EMBL" id="GKU92991.1"/>
    </source>
</evidence>
<sequence>MVHRQKIQSLTKNPILDELQILKGRRGEEDEDDRNCVPPPQHPSQQQKGHVRHRGRAYEQTVKC</sequence>
<proteinExistence type="predicted"/>
<dbReference type="AlphaFoldDB" id="A0AAV5I5T7"/>
<gene>
    <name evidence="2" type="ORF">SLEP1_g6638</name>
</gene>